<keyword evidence="4" id="KW-1185">Reference proteome</keyword>
<feature type="signal peptide" evidence="3">
    <location>
        <begin position="1"/>
        <end position="17"/>
    </location>
</feature>
<evidence type="ECO:0000313" key="5">
    <source>
        <dbReference type="WBParaSite" id="L893_g15732.t1"/>
    </source>
</evidence>
<proteinExistence type="predicted"/>
<protein>
    <submittedName>
        <fullName evidence="5">Si:ch73-389k6.1</fullName>
    </submittedName>
</protein>
<name>A0A1I7YFY5_9BILA</name>
<keyword evidence="2" id="KW-0472">Membrane</keyword>
<accession>A0A1I7YFY5</accession>
<evidence type="ECO:0000256" key="1">
    <source>
        <dbReference type="SAM" id="MobiDB-lite"/>
    </source>
</evidence>
<feature type="region of interest" description="Disordered" evidence="1">
    <location>
        <begin position="67"/>
        <end position="88"/>
    </location>
</feature>
<dbReference type="WBParaSite" id="L893_g15732.t1">
    <property type="protein sequence ID" value="L893_g15732.t1"/>
    <property type="gene ID" value="L893_g15732"/>
</dbReference>
<keyword evidence="2" id="KW-0812">Transmembrane</keyword>
<feature type="transmembrane region" description="Helical" evidence="2">
    <location>
        <begin position="92"/>
        <end position="114"/>
    </location>
</feature>
<evidence type="ECO:0000256" key="2">
    <source>
        <dbReference type="SAM" id="Phobius"/>
    </source>
</evidence>
<feature type="chain" id="PRO_5009312200" evidence="3">
    <location>
        <begin position="18"/>
        <end position="131"/>
    </location>
</feature>
<reference evidence="5" key="1">
    <citation type="submission" date="2016-11" db="UniProtKB">
        <authorList>
            <consortium name="WormBaseParasite"/>
        </authorList>
    </citation>
    <scope>IDENTIFICATION</scope>
</reference>
<evidence type="ECO:0000313" key="4">
    <source>
        <dbReference type="Proteomes" id="UP000095287"/>
    </source>
</evidence>
<organism evidence="4 5">
    <name type="scientific">Steinernema glaseri</name>
    <dbReference type="NCBI Taxonomy" id="37863"/>
    <lineage>
        <taxon>Eukaryota</taxon>
        <taxon>Metazoa</taxon>
        <taxon>Ecdysozoa</taxon>
        <taxon>Nematoda</taxon>
        <taxon>Chromadorea</taxon>
        <taxon>Rhabditida</taxon>
        <taxon>Tylenchina</taxon>
        <taxon>Panagrolaimomorpha</taxon>
        <taxon>Strongyloidoidea</taxon>
        <taxon>Steinernematidae</taxon>
        <taxon>Steinernema</taxon>
    </lineage>
</organism>
<evidence type="ECO:0000256" key="3">
    <source>
        <dbReference type="SAM" id="SignalP"/>
    </source>
</evidence>
<keyword evidence="2" id="KW-1133">Transmembrane helix</keyword>
<dbReference type="Proteomes" id="UP000095287">
    <property type="component" value="Unplaced"/>
</dbReference>
<sequence length="131" mass="14324">MLRLFVAALLCAFLVHAAPHVNDPRNSSAAYADKSNGTNPTEVEVEKQDTLLDDILTNTTAVELEISPAELAENETTSSPPSSRPNLSNKGILTYIAFGIAIFISLSTLTFYAWESFCKKKPAHHFADIKK</sequence>
<keyword evidence="3" id="KW-0732">Signal</keyword>
<dbReference type="AlphaFoldDB" id="A0A1I7YFY5"/>